<dbReference type="GO" id="GO:0046656">
    <property type="term" value="P:folic acid biosynthetic process"/>
    <property type="evidence" value="ECO:0007669"/>
    <property type="project" value="UniProtKB-KW"/>
</dbReference>
<keyword evidence="11" id="KW-1185">Reference proteome</keyword>
<reference evidence="10 11" key="1">
    <citation type="submission" date="2010-10" db="EMBL/GenBank/DDBJ databases">
        <title>Complete sequence of Frankia sp. EuI1c.</title>
        <authorList>
            <consortium name="US DOE Joint Genome Institute"/>
            <person name="Lucas S."/>
            <person name="Copeland A."/>
            <person name="Lapidus A."/>
            <person name="Cheng J.-F."/>
            <person name="Bruce D."/>
            <person name="Goodwin L."/>
            <person name="Pitluck S."/>
            <person name="Chertkov O."/>
            <person name="Detter J.C."/>
            <person name="Han C."/>
            <person name="Tapia R."/>
            <person name="Land M."/>
            <person name="Hauser L."/>
            <person name="Jeffries C."/>
            <person name="Kyrpides N."/>
            <person name="Ivanova N."/>
            <person name="Mikhailova N."/>
            <person name="Beauchemin N."/>
            <person name="Sen A."/>
            <person name="Sur S.A."/>
            <person name="Gtari M."/>
            <person name="Wall L."/>
            <person name="Tisa L."/>
            <person name="Woyke T."/>
        </authorList>
    </citation>
    <scope>NUCLEOTIDE SEQUENCE [LARGE SCALE GENOMIC DNA]</scope>
    <source>
        <strain evidence="11">DSM 45817 / CECT 9037 / EuI1c</strain>
    </source>
</reference>
<evidence type="ECO:0000259" key="9">
    <source>
        <dbReference type="PROSITE" id="PS00794"/>
    </source>
</evidence>
<evidence type="ECO:0000256" key="2">
    <source>
        <dbReference type="ARBA" id="ARBA00005051"/>
    </source>
</evidence>
<evidence type="ECO:0000256" key="6">
    <source>
        <dbReference type="ARBA" id="ARBA00022777"/>
    </source>
</evidence>
<dbReference type="InterPro" id="IPR000550">
    <property type="entry name" value="Hppk"/>
</dbReference>
<dbReference type="EC" id="2.7.6.3" evidence="3"/>
<dbReference type="HOGENOM" id="CLU_097916_0_0_11"/>
<dbReference type="STRING" id="298654.FraEuI1c_0117"/>
<organism evidence="10 11">
    <name type="scientific">Pseudofrankia inefficax (strain DSM 45817 / CECT 9037 / DDB 130130 / EuI1c)</name>
    <name type="common">Frankia inefficax</name>
    <dbReference type="NCBI Taxonomy" id="298654"/>
    <lineage>
        <taxon>Bacteria</taxon>
        <taxon>Bacillati</taxon>
        <taxon>Actinomycetota</taxon>
        <taxon>Actinomycetes</taxon>
        <taxon>Frankiales</taxon>
        <taxon>Frankiaceae</taxon>
        <taxon>Pseudofrankia</taxon>
    </lineage>
</organism>
<keyword evidence="6 10" id="KW-0418">Kinase</keyword>
<dbReference type="UniPathway" id="UPA00077">
    <property type="reaction ID" value="UER00155"/>
</dbReference>
<comment type="catalytic activity">
    <reaction evidence="1">
        <text>6-hydroxymethyl-7,8-dihydropterin + ATP = (7,8-dihydropterin-6-yl)methyl diphosphate + AMP + H(+)</text>
        <dbReference type="Rhea" id="RHEA:11412"/>
        <dbReference type="ChEBI" id="CHEBI:15378"/>
        <dbReference type="ChEBI" id="CHEBI:30616"/>
        <dbReference type="ChEBI" id="CHEBI:44841"/>
        <dbReference type="ChEBI" id="CHEBI:72950"/>
        <dbReference type="ChEBI" id="CHEBI:456215"/>
        <dbReference type="EC" id="2.7.6.3"/>
    </reaction>
</comment>
<dbReference type="FunCoup" id="E3J3K3">
    <property type="interactions" value="169"/>
</dbReference>
<dbReference type="PROSITE" id="PS00794">
    <property type="entry name" value="HPPK"/>
    <property type="match status" value="1"/>
</dbReference>
<sequence>MTGQPADPAQPSAAGGSGHAVLALGSNLGDRAATLRAAVALLEKRLGVLAVSPVYETVPVGGPPQDDYLNAVVLTRPAPVRELLAAAREAEQAAERVRTIRWGPRTLDVDVIACGDVTSDDPEIIVPHPRAHLRAFVCVPWLDVDPDATIPGYGSVAALVAGLAAAGETAGLRRAGTATDLAAAAGLG</sequence>
<dbReference type="NCBIfam" id="TIGR01498">
    <property type="entry name" value="folK"/>
    <property type="match status" value="1"/>
</dbReference>
<dbReference type="GO" id="GO:0003848">
    <property type="term" value="F:2-amino-4-hydroxy-6-hydroxymethyldihydropteridine diphosphokinase activity"/>
    <property type="evidence" value="ECO:0007669"/>
    <property type="project" value="UniProtKB-EC"/>
</dbReference>
<evidence type="ECO:0000256" key="4">
    <source>
        <dbReference type="ARBA" id="ARBA00022679"/>
    </source>
</evidence>
<dbReference type="GO" id="GO:0046654">
    <property type="term" value="P:tetrahydrofolate biosynthetic process"/>
    <property type="evidence" value="ECO:0007669"/>
    <property type="project" value="UniProtKB-UniPathway"/>
</dbReference>
<name>E3J3K3_PSEI1</name>
<dbReference type="InParanoid" id="E3J3K3"/>
<dbReference type="GO" id="GO:0016301">
    <property type="term" value="F:kinase activity"/>
    <property type="evidence" value="ECO:0007669"/>
    <property type="project" value="UniProtKB-KW"/>
</dbReference>
<comment type="pathway">
    <text evidence="2">Cofactor biosynthesis; tetrahydrofolate biosynthesis; 2-amino-4-hydroxy-6-hydroxymethyl-7,8-dihydropteridine diphosphate from 7,8-dihydroneopterin triphosphate: step 4/4.</text>
</comment>
<dbReference type="AlphaFoldDB" id="E3J3K3"/>
<dbReference type="Pfam" id="PF01288">
    <property type="entry name" value="HPPK"/>
    <property type="match status" value="1"/>
</dbReference>
<evidence type="ECO:0000256" key="1">
    <source>
        <dbReference type="ARBA" id="ARBA00000198"/>
    </source>
</evidence>
<dbReference type="Gene3D" id="3.30.70.560">
    <property type="entry name" value="7,8-Dihydro-6-hydroxymethylpterin-pyrophosphokinase HPPK"/>
    <property type="match status" value="1"/>
</dbReference>
<gene>
    <name evidence="10" type="ordered locus">FraEuI1c_0117</name>
</gene>
<evidence type="ECO:0000256" key="8">
    <source>
        <dbReference type="ARBA" id="ARBA00022909"/>
    </source>
</evidence>
<feature type="domain" description="7,8-dihydro-6-hydroxymethylpterin-pyrophosphokinase" evidence="9">
    <location>
        <begin position="101"/>
        <end position="112"/>
    </location>
</feature>
<dbReference type="GO" id="GO:0005524">
    <property type="term" value="F:ATP binding"/>
    <property type="evidence" value="ECO:0007669"/>
    <property type="project" value="UniProtKB-KW"/>
</dbReference>
<dbReference type="Proteomes" id="UP000002484">
    <property type="component" value="Chromosome"/>
</dbReference>
<keyword evidence="4 10" id="KW-0808">Transferase</keyword>
<keyword evidence="8" id="KW-0289">Folate biosynthesis</keyword>
<accession>E3J3K3</accession>
<dbReference type="EMBL" id="CP002299">
    <property type="protein sequence ID" value="ADP78205.1"/>
    <property type="molecule type" value="Genomic_DNA"/>
</dbReference>
<dbReference type="KEGG" id="fri:FraEuI1c_0117"/>
<evidence type="ECO:0000313" key="10">
    <source>
        <dbReference type="EMBL" id="ADP78205.1"/>
    </source>
</evidence>
<dbReference type="InterPro" id="IPR035907">
    <property type="entry name" value="Hppk_sf"/>
</dbReference>
<dbReference type="RefSeq" id="WP_013421328.1">
    <property type="nucleotide sequence ID" value="NC_014666.1"/>
</dbReference>
<keyword evidence="5" id="KW-0547">Nucleotide-binding</keyword>
<dbReference type="eggNOG" id="COG0801">
    <property type="taxonomic scope" value="Bacteria"/>
</dbReference>
<evidence type="ECO:0000256" key="5">
    <source>
        <dbReference type="ARBA" id="ARBA00022741"/>
    </source>
</evidence>
<protein>
    <recommendedName>
        <fullName evidence="3">2-amino-4-hydroxy-6-hydroxymethyldihydropteridine diphosphokinase</fullName>
        <ecNumber evidence="3">2.7.6.3</ecNumber>
    </recommendedName>
</protein>
<dbReference type="PANTHER" id="PTHR43071">
    <property type="entry name" value="2-AMINO-4-HYDROXY-6-HYDROXYMETHYLDIHYDROPTERIDINE PYROPHOSPHOKINASE"/>
    <property type="match status" value="1"/>
</dbReference>
<dbReference type="PANTHER" id="PTHR43071:SF1">
    <property type="entry name" value="2-AMINO-4-HYDROXY-6-HYDROXYMETHYLDIHYDROPTERIDINE PYROPHOSPHOKINASE"/>
    <property type="match status" value="1"/>
</dbReference>
<proteinExistence type="predicted"/>
<dbReference type="SUPFAM" id="SSF55083">
    <property type="entry name" value="6-hydroxymethyl-7,8-dihydropterin pyrophosphokinase, HPPK"/>
    <property type="match status" value="1"/>
</dbReference>
<evidence type="ECO:0000256" key="7">
    <source>
        <dbReference type="ARBA" id="ARBA00022840"/>
    </source>
</evidence>
<evidence type="ECO:0000313" key="11">
    <source>
        <dbReference type="Proteomes" id="UP000002484"/>
    </source>
</evidence>
<dbReference type="CDD" id="cd00483">
    <property type="entry name" value="HPPK"/>
    <property type="match status" value="1"/>
</dbReference>
<evidence type="ECO:0000256" key="3">
    <source>
        <dbReference type="ARBA" id="ARBA00013253"/>
    </source>
</evidence>
<keyword evidence="7" id="KW-0067">ATP-binding</keyword>